<keyword evidence="3" id="KW-1185">Reference proteome</keyword>
<dbReference type="EMBL" id="JAPFFF010000002">
    <property type="protein sequence ID" value="KAK8896010.1"/>
    <property type="molecule type" value="Genomic_DNA"/>
</dbReference>
<dbReference type="Proteomes" id="UP001470230">
    <property type="component" value="Unassembled WGS sequence"/>
</dbReference>
<organism evidence="2 3">
    <name type="scientific">Tritrichomonas musculus</name>
    <dbReference type="NCBI Taxonomy" id="1915356"/>
    <lineage>
        <taxon>Eukaryota</taxon>
        <taxon>Metamonada</taxon>
        <taxon>Parabasalia</taxon>
        <taxon>Tritrichomonadida</taxon>
        <taxon>Tritrichomonadidae</taxon>
        <taxon>Tritrichomonas</taxon>
    </lineage>
</organism>
<comment type="caution">
    <text evidence="2">The sequence shown here is derived from an EMBL/GenBank/DDBJ whole genome shotgun (WGS) entry which is preliminary data.</text>
</comment>
<feature type="compositionally biased region" description="Polar residues" evidence="1">
    <location>
        <begin position="272"/>
        <end position="282"/>
    </location>
</feature>
<evidence type="ECO:0000256" key="1">
    <source>
        <dbReference type="SAM" id="MobiDB-lite"/>
    </source>
</evidence>
<feature type="compositionally biased region" description="Polar residues" evidence="1">
    <location>
        <begin position="242"/>
        <end position="259"/>
    </location>
</feature>
<evidence type="ECO:0000313" key="2">
    <source>
        <dbReference type="EMBL" id="KAK8896010.1"/>
    </source>
</evidence>
<dbReference type="InterPro" id="IPR027267">
    <property type="entry name" value="AH/BAR_dom_sf"/>
</dbReference>
<feature type="region of interest" description="Disordered" evidence="1">
    <location>
        <begin position="240"/>
        <end position="294"/>
    </location>
</feature>
<feature type="region of interest" description="Disordered" evidence="1">
    <location>
        <begin position="315"/>
        <end position="362"/>
    </location>
</feature>
<protein>
    <recommendedName>
        <fullName evidence="4">BAR domain-containing protein</fullName>
    </recommendedName>
</protein>
<evidence type="ECO:0008006" key="4">
    <source>
        <dbReference type="Google" id="ProtNLM"/>
    </source>
</evidence>
<sequence>MSKPSVWERTKKSVTLGVAKAKDGMSSSKKKKENEDPAYVVQYDHLHELQDQCSMLIKVITGLGAQFYNTARSAAEVSQAFSEVIPIDSEPYHTHTLRSKDGNDHMKIYAEYLKNHYIPQNEINLIKLCQEQIAQLKVIKNKRKEHRVLLKQEESHLATAREKNKDVQIHEERTRNQREQYERYHNDFLNGVSRLYENRMNYFGKAYQVYQFYMLELIELQKVHLVSTLGDFPFERVRQEVPSLTQEPPKDISTSQNESSKFKKKKDKDKNQYPSLSKNDSFNNSSTLNSYNQSSSTINMTESLSSHNSLTLSSSPYELYEQKEDNSSDLSDDLYPMSPPTQNYVNSNADAQKNDENELDFD</sequence>
<proteinExistence type="predicted"/>
<gene>
    <name evidence="2" type="ORF">M9Y10_013896</name>
</gene>
<feature type="compositionally biased region" description="Polar residues" evidence="1">
    <location>
        <begin position="340"/>
        <end position="351"/>
    </location>
</feature>
<dbReference type="Gene3D" id="1.20.1270.60">
    <property type="entry name" value="Arfaptin homology (AH) domain/BAR domain"/>
    <property type="match status" value="1"/>
</dbReference>
<reference evidence="2 3" key="1">
    <citation type="submission" date="2024-04" db="EMBL/GenBank/DDBJ databases">
        <title>Tritrichomonas musculus Genome.</title>
        <authorList>
            <person name="Alves-Ferreira E."/>
            <person name="Grigg M."/>
            <person name="Lorenzi H."/>
            <person name="Galac M."/>
        </authorList>
    </citation>
    <scope>NUCLEOTIDE SEQUENCE [LARGE SCALE GENOMIC DNA]</scope>
    <source>
        <strain evidence="2 3">EAF2021</strain>
    </source>
</reference>
<accession>A0ABR2KY34</accession>
<name>A0ABR2KY34_9EUKA</name>
<evidence type="ECO:0000313" key="3">
    <source>
        <dbReference type="Proteomes" id="UP001470230"/>
    </source>
</evidence>
<dbReference type="SUPFAM" id="SSF103657">
    <property type="entry name" value="BAR/IMD domain-like"/>
    <property type="match status" value="1"/>
</dbReference>
<feature type="compositionally biased region" description="Low complexity" evidence="1">
    <location>
        <begin position="283"/>
        <end position="294"/>
    </location>
</feature>